<dbReference type="EMBL" id="WNKQ01000010">
    <property type="protein sequence ID" value="KAF5849009.1"/>
    <property type="molecule type" value="Genomic_DNA"/>
</dbReference>
<dbReference type="Proteomes" id="UP000624244">
    <property type="component" value="Unassembled WGS sequence"/>
</dbReference>
<gene>
    <name evidence="2" type="ORF">GGP41_010086</name>
</gene>
<evidence type="ECO:0000313" key="2">
    <source>
        <dbReference type="EMBL" id="KAF5849009.1"/>
    </source>
</evidence>
<organism evidence="2 3">
    <name type="scientific">Cochliobolus sativus</name>
    <name type="common">Common root rot and spot blotch fungus</name>
    <name type="synonym">Bipolaris sorokiniana</name>
    <dbReference type="NCBI Taxonomy" id="45130"/>
    <lineage>
        <taxon>Eukaryota</taxon>
        <taxon>Fungi</taxon>
        <taxon>Dikarya</taxon>
        <taxon>Ascomycota</taxon>
        <taxon>Pezizomycotina</taxon>
        <taxon>Dothideomycetes</taxon>
        <taxon>Pleosporomycetidae</taxon>
        <taxon>Pleosporales</taxon>
        <taxon>Pleosporineae</taxon>
        <taxon>Pleosporaceae</taxon>
        <taxon>Bipolaris</taxon>
    </lineage>
</organism>
<reference evidence="2" key="1">
    <citation type="submission" date="2019-11" db="EMBL/GenBank/DDBJ databases">
        <title>Bipolaris sorokiniana Genome sequencing.</title>
        <authorList>
            <person name="Wang H."/>
        </authorList>
    </citation>
    <scope>NUCLEOTIDE SEQUENCE</scope>
</reference>
<evidence type="ECO:0000313" key="3">
    <source>
        <dbReference type="Proteomes" id="UP000624244"/>
    </source>
</evidence>
<evidence type="ECO:0000256" key="1">
    <source>
        <dbReference type="SAM" id="Phobius"/>
    </source>
</evidence>
<proteinExistence type="predicted"/>
<name>A0A8H5ZHR4_COCSA</name>
<keyword evidence="1" id="KW-1133">Transmembrane helix</keyword>
<accession>A0A8H5ZHR4</accession>
<dbReference type="AlphaFoldDB" id="A0A8H5ZHR4"/>
<sequence>MYRVAQYSAHSNRLFPSSSRAARSAWYSAFSSLVICSHFFCLFLFIRINAILCARNVTTLSAQMATSTEFPCL</sequence>
<protein>
    <submittedName>
        <fullName evidence="2">Uncharacterized protein</fullName>
    </submittedName>
</protein>
<comment type="caution">
    <text evidence="2">The sequence shown here is derived from an EMBL/GenBank/DDBJ whole genome shotgun (WGS) entry which is preliminary data.</text>
</comment>
<keyword evidence="1" id="KW-0472">Membrane</keyword>
<feature type="transmembrane region" description="Helical" evidence="1">
    <location>
        <begin position="25"/>
        <end position="46"/>
    </location>
</feature>
<keyword evidence="1" id="KW-0812">Transmembrane</keyword>